<protein>
    <submittedName>
        <fullName evidence="1">Uncharacterized protein</fullName>
    </submittedName>
</protein>
<sequence>MALYTILFGLSIFMIALVVAIIKKMFFHWKEEHKIERMTLQNREEHPTVSLIIYSDKCVIRSREYAQNLKVYDVMSKSDTSLTKHDNDSLENMETVQNTEGTELMQETDIIKDPNK</sequence>
<organism evidence="1 2">
    <name type="scientific">Choristoneura fumiferana</name>
    <name type="common">Spruce budworm moth</name>
    <name type="synonym">Archips fumiferana</name>
    <dbReference type="NCBI Taxonomy" id="7141"/>
    <lineage>
        <taxon>Eukaryota</taxon>
        <taxon>Metazoa</taxon>
        <taxon>Ecdysozoa</taxon>
        <taxon>Arthropoda</taxon>
        <taxon>Hexapoda</taxon>
        <taxon>Insecta</taxon>
        <taxon>Pterygota</taxon>
        <taxon>Neoptera</taxon>
        <taxon>Endopterygota</taxon>
        <taxon>Lepidoptera</taxon>
        <taxon>Glossata</taxon>
        <taxon>Ditrysia</taxon>
        <taxon>Tortricoidea</taxon>
        <taxon>Tortricidae</taxon>
        <taxon>Tortricinae</taxon>
        <taxon>Choristoneura</taxon>
    </lineage>
</organism>
<reference evidence="1 2" key="1">
    <citation type="journal article" date="2022" name="Genome Biol. Evol.">
        <title>The Spruce Budworm Genome: Reconstructing the Evolutionary History of Antifreeze Proteins.</title>
        <authorList>
            <person name="Beliveau C."/>
            <person name="Gagne P."/>
            <person name="Picq S."/>
            <person name="Vernygora O."/>
            <person name="Keeling C.I."/>
            <person name="Pinkney K."/>
            <person name="Doucet D."/>
            <person name="Wen F."/>
            <person name="Johnston J.S."/>
            <person name="Maaroufi H."/>
            <person name="Boyle B."/>
            <person name="Laroche J."/>
            <person name="Dewar K."/>
            <person name="Juretic N."/>
            <person name="Blackburn G."/>
            <person name="Nisole A."/>
            <person name="Brunet B."/>
            <person name="Brandao M."/>
            <person name="Lumley L."/>
            <person name="Duan J."/>
            <person name="Quan G."/>
            <person name="Lucarotti C.J."/>
            <person name="Roe A.D."/>
            <person name="Sperling F.A.H."/>
            <person name="Levesque R.C."/>
            <person name="Cusson M."/>
        </authorList>
    </citation>
    <scope>NUCLEOTIDE SEQUENCE [LARGE SCALE GENOMIC DNA]</scope>
    <source>
        <strain evidence="1">Glfc:IPQL:Cfum</strain>
    </source>
</reference>
<gene>
    <name evidence="1" type="ORF">MSG28_015964</name>
</gene>
<keyword evidence="2" id="KW-1185">Reference proteome</keyword>
<name>A0ACC0K4X9_CHOFU</name>
<evidence type="ECO:0000313" key="2">
    <source>
        <dbReference type="Proteomes" id="UP001064048"/>
    </source>
</evidence>
<comment type="caution">
    <text evidence="1">The sequence shown here is derived from an EMBL/GenBank/DDBJ whole genome shotgun (WGS) entry which is preliminary data.</text>
</comment>
<dbReference type="EMBL" id="CM046130">
    <property type="protein sequence ID" value="KAI8431445.1"/>
    <property type="molecule type" value="Genomic_DNA"/>
</dbReference>
<accession>A0ACC0K4X9</accession>
<dbReference type="Proteomes" id="UP001064048">
    <property type="component" value="Chromosome 30"/>
</dbReference>
<proteinExistence type="predicted"/>
<evidence type="ECO:0000313" key="1">
    <source>
        <dbReference type="EMBL" id="KAI8431445.1"/>
    </source>
</evidence>